<name>A0A1T5LDS7_9BACT</name>
<dbReference type="EMBL" id="FUZU01000002">
    <property type="protein sequence ID" value="SKC73845.1"/>
    <property type="molecule type" value="Genomic_DNA"/>
</dbReference>
<keyword evidence="1" id="KW-0328">Glycosyltransferase</keyword>
<dbReference type="STRING" id="688867.SAMN05660236_2993"/>
<dbReference type="RefSeq" id="WP_079687558.1">
    <property type="nucleotide sequence ID" value="NZ_FUZU01000002.1"/>
</dbReference>
<dbReference type="PANTHER" id="PTHR34106">
    <property type="entry name" value="GLYCOSIDASE"/>
    <property type="match status" value="1"/>
</dbReference>
<dbReference type="GO" id="GO:0016787">
    <property type="term" value="F:hydrolase activity"/>
    <property type="evidence" value="ECO:0007669"/>
    <property type="project" value="UniProtKB-KW"/>
</dbReference>
<keyword evidence="2" id="KW-0808">Transferase</keyword>
<evidence type="ECO:0000256" key="2">
    <source>
        <dbReference type="ARBA" id="ARBA00022679"/>
    </source>
</evidence>
<evidence type="ECO:0000313" key="4">
    <source>
        <dbReference type="EMBL" id="SKC73845.1"/>
    </source>
</evidence>
<keyword evidence="4" id="KW-0378">Hydrolase</keyword>
<dbReference type="PANTHER" id="PTHR34106:SF5">
    <property type="entry name" value="GLYCOSIDASE"/>
    <property type="match status" value="1"/>
</dbReference>
<proteinExistence type="inferred from homology"/>
<dbReference type="Proteomes" id="UP000190961">
    <property type="component" value="Unassembled WGS sequence"/>
</dbReference>
<comment type="similarity">
    <text evidence="3">Belongs to the glycosyl hydrolase 130 family.</text>
</comment>
<protein>
    <submittedName>
        <fullName evidence="4">Predicted glycosyl hydrolase, GH43/DUF377 family</fullName>
    </submittedName>
</protein>
<keyword evidence="5" id="KW-1185">Reference proteome</keyword>
<dbReference type="Pfam" id="PF04041">
    <property type="entry name" value="Glyco_hydro_130"/>
    <property type="match status" value="1"/>
</dbReference>
<dbReference type="InterPro" id="IPR023296">
    <property type="entry name" value="Glyco_hydro_beta-prop_sf"/>
</dbReference>
<dbReference type="OrthoDB" id="2534034at2"/>
<gene>
    <name evidence="4" type="ORF">SAMN05660236_2993</name>
</gene>
<sequence>MKRKKNFQGVLLVLIFISLLIIRCGHPKTETTTAPIQPDSSWALIPFEKIDSVNPILLPGTNTFRCPILQKEVKWEEKDVFNPAAVIREGKVYLLYRAEDVIGKYAGTSRIGLAISEDGIHFTKMKEPVLYPDNDSLKVYEWEGGIEDPRIVESEDSTYILTYTSYDGSVARLMLATSKDLIHWQKQGCVLRGKYKNAWSKSGAIVARQNGSRVVAEKINGKYWMYFGDTDLFMATSDDLIRWTPIVENDSLKKVLHPRKGYFDSRLVESGPYALIRDEGILLLYNGMNLDEGGDTTLAKGAYCGGQALFDKNDPAKLIARLEKNFIRPDRDYEINGQVNQVCFLEGMVKFKEKWFLYYGTADSKIAVAVHK</sequence>
<evidence type="ECO:0000256" key="3">
    <source>
        <dbReference type="ARBA" id="ARBA00024356"/>
    </source>
</evidence>
<dbReference type="GO" id="GO:0016757">
    <property type="term" value="F:glycosyltransferase activity"/>
    <property type="evidence" value="ECO:0007669"/>
    <property type="project" value="UniProtKB-KW"/>
</dbReference>
<dbReference type="InterPro" id="IPR007184">
    <property type="entry name" value="Mannoside_phosphorylase"/>
</dbReference>
<dbReference type="Gene3D" id="2.115.10.20">
    <property type="entry name" value="Glycosyl hydrolase domain, family 43"/>
    <property type="match status" value="1"/>
</dbReference>
<evidence type="ECO:0000256" key="1">
    <source>
        <dbReference type="ARBA" id="ARBA00022676"/>
    </source>
</evidence>
<dbReference type="SUPFAM" id="SSF75005">
    <property type="entry name" value="Arabinanase/levansucrase/invertase"/>
    <property type="match status" value="1"/>
</dbReference>
<dbReference type="PIRSF" id="PIRSF016202">
    <property type="entry name" value="PH1107"/>
    <property type="match status" value="1"/>
</dbReference>
<organism evidence="4 5">
    <name type="scientific">Ohtaekwangia koreensis</name>
    <dbReference type="NCBI Taxonomy" id="688867"/>
    <lineage>
        <taxon>Bacteria</taxon>
        <taxon>Pseudomonadati</taxon>
        <taxon>Bacteroidota</taxon>
        <taxon>Cytophagia</taxon>
        <taxon>Cytophagales</taxon>
        <taxon>Fulvivirgaceae</taxon>
        <taxon>Ohtaekwangia</taxon>
    </lineage>
</organism>
<accession>A0A1T5LDS7</accession>
<reference evidence="4 5" key="1">
    <citation type="submission" date="2017-02" db="EMBL/GenBank/DDBJ databases">
        <authorList>
            <person name="Peterson S.W."/>
        </authorList>
    </citation>
    <scope>NUCLEOTIDE SEQUENCE [LARGE SCALE GENOMIC DNA]</scope>
    <source>
        <strain evidence="4 5">DSM 25262</strain>
    </source>
</reference>
<dbReference type="CDD" id="cd18610">
    <property type="entry name" value="GH130_BT3780-like"/>
    <property type="match status" value="1"/>
</dbReference>
<evidence type="ECO:0000313" key="5">
    <source>
        <dbReference type="Proteomes" id="UP000190961"/>
    </source>
</evidence>
<dbReference type="AlphaFoldDB" id="A0A1T5LDS7"/>